<dbReference type="STRING" id="1497020.DO97_13120"/>
<accession>A0A098TPB9</accession>
<dbReference type="RefSeq" id="WP_036531003.1">
    <property type="nucleotide sequence ID" value="NZ_JJML01000004.1"/>
</dbReference>
<sequence length="117" mass="13402">MRAYSLELRQRIVNTYTAGNISIRKVAELFQVSKSTVQALLKQHREQGTLFPLPATGGRTSHLQGQENLLRSMVTNHPDYTLSEYCEDWADQTGEWVSQSTMCRWLQQQGLTLKKTT</sequence>
<reference evidence="2 3" key="1">
    <citation type="journal article" date="2014" name="Mol. Ecol.">
        <title>Evolution of Synechococcus.</title>
        <authorList>
            <person name="Dvorak P."/>
            <person name="Casamatta D."/>
            <person name="Hasler P."/>
            <person name="Poulickova A."/>
            <person name="Ondrej V."/>
            <person name="Sanges R."/>
        </authorList>
    </citation>
    <scope>NUCLEOTIDE SEQUENCE [LARGE SCALE GENOMIC DNA]</scope>
    <source>
        <strain evidence="2 3">CAUP A 1101</strain>
    </source>
</reference>
<feature type="domain" description="Transposase Synechocystis PCC 6803" evidence="1">
    <location>
        <begin position="3"/>
        <end position="89"/>
    </location>
</feature>
<protein>
    <submittedName>
        <fullName evidence="2">Transposase</fullName>
    </submittedName>
</protein>
<dbReference type="AlphaFoldDB" id="A0A098TPB9"/>
<evidence type="ECO:0000259" key="1">
    <source>
        <dbReference type="Pfam" id="PF01710"/>
    </source>
</evidence>
<gene>
    <name evidence="2" type="ORF">DO97_13120</name>
</gene>
<comment type="caution">
    <text evidence="2">The sequence shown here is derived from an EMBL/GenBank/DDBJ whole genome shotgun (WGS) entry which is preliminary data.</text>
</comment>
<dbReference type="Pfam" id="PF01710">
    <property type="entry name" value="HTH_Tnp_IS630"/>
    <property type="match status" value="1"/>
</dbReference>
<dbReference type="Gene3D" id="1.10.10.10">
    <property type="entry name" value="Winged helix-like DNA-binding domain superfamily/Winged helix DNA-binding domain"/>
    <property type="match status" value="1"/>
</dbReference>
<proteinExistence type="predicted"/>
<dbReference type="InterPro" id="IPR009057">
    <property type="entry name" value="Homeodomain-like_sf"/>
</dbReference>
<name>A0A098TPB9_9CYAN</name>
<dbReference type="InterPro" id="IPR002622">
    <property type="entry name" value="Transposase_14"/>
</dbReference>
<evidence type="ECO:0000313" key="3">
    <source>
        <dbReference type="Proteomes" id="UP000030170"/>
    </source>
</evidence>
<dbReference type="OrthoDB" id="5511915at2"/>
<dbReference type="InterPro" id="IPR036388">
    <property type="entry name" value="WH-like_DNA-bd_sf"/>
</dbReference>
<keyword evidence="3" id="KW-1185">Reference proteome</keyword>
<dbReference type="Proteomes" id="UP000030170">
    <property type="component" value="Unassembled WGS sequence"/>
</dbReference>
<dbReference type="EMBL" id="JJML01000004">
    <property type="protein sequence ID" value="KGF73737.1"/>
    <property type="molecule type" value="Genomic_DNA"/>
</dbReference>
<dbReference type="SUPFAM" id="SSF46689">
    <property type="entry name" value="Homeodomain-like"/>
    <property type="match status" value="1"/>
</dbReference>
<organism evidence="2 3">
    <name type="scientific">Neosynechococcus sphagnicola sy1</name>
    <dbReference type="NCBI Taxonomy" id="1497020"/>
    <lineage>
        <taxon>Bacteria</taxon>
        <taxon>Bacillati</taxon>
        <taxon>Cyanobacteriota</taxon>
        <taxon>Cyanophyceae</taxon>
        <taxon>Neosynechococcales</taxon>
        <taxon>Neosynechococcaceae</taxon>
        <taxon>Neosynechococcus</taxon>
    </lineage>
</organism>
<evidence type="ECO:0000313" key="2">
    <source>
        <dbReference type="EMBL" id="KGF73737.1"/>
    </source>
</evidence>